<dbReference type="EMBL" id="JBICBT010000839">
    <property type="protein sequence ID" value="KAL3097562.1"/>
    <property type="molecule type" value="Genomic_DNA"/>
</dbReference>
<feature type="compositionally biased region" description="Basic and acidic residues" evidence="1">
    <location>
        <begin position="114"/>
        <end position="124"/>
    </location>
</feature>
<dbReference type="AlphaFoldDB" id="A0ABD2K3U7"/>
<accession>A0ABD2K3U7</accession>
<keyword evidence="3" id="KW-1185">Reference proteome</keyword>
<dbReference type="Proteomes" id="UP001620626">
    <property type="component" value="Unassembled WGS sequence"/>
</dbReference>
<feature type="compositionally biased region" description="Pro residues" evidence="1">
    <location>
        <begin position="288"/>
        <end position="353"/>
    </location>
</feature>
<feature type="compositionally biased region" description="Pro residues" evidence="1">
    <location>
        <begin position="210"/>
        <end position="280"/>
    </location>
</feature>
<feature type="region of interest" description="Disordered" evidence="1">
    <location>
        <begin position="109"/>
        <end position="433"/>
    </location>
</feature>
<feature type="compositionally biased region" description="Pro residues" evidence="1">
    <location>
        <begin position="166"/>
        <end position="178"/>
    </location>
</feature>
<sequence length="754" mass="81291">MSNSFFVFLPSNVTDYPDNQPNKFRVRLPKSLHFNGSWVCGLHSISYPYSWSTIGTLDEQWIDIHFTDIGVPEEDQHRVIRVPVPRSSQNRVEQLRDFLATTLRSHVNAKLKPLPREEEADRNRTKPLYSPPPAKRSIKDVNDLSLFPSPPKVDELEKSPKSSPEPSSPEPVTPPASPPRVDDPEEPPKSPPAYVPPTKSVTAPQTPKLESPPPAQTPPAVKPSSSPPDTMPPSATPVATQPPAPIPQPTPPLLPKPSAPPPASTPPKPSSTLPPPPTPTAPKSSAPPTAPTPPKPSAPPPALTSPKPASPPTPVPTPPKPASPPPPVPTPPKPASPPPPAPTPKPASPPVPTPKAASPQKPPKTKLAPPPPPPQTQPSPVKTTPASKILTAKTIPKPPPRQKTPPPPEIPTRPSISPTLESPPRIDESNRTIVKPSVKESTPPHFAKTFDTTAKEVKPTEPVAAALTQLADLPENTFSFRINPFPVVPRSVSIQYLDDVERFKVSFNDRLIRHLSFSPQLGYVLGFENPQHVVSNEVAKYPVDLRGGISSFAVYSKGLTENMIVGNSLSSLLRVVSVSGATPNDYNEKIYDSPIFARVLPREINEIEIELRTMDKGRLVPFAYGTTLDPAPFNEGTVVFRGEQGLGTCFRGLWRFFLPILRRVGTTVGSEALSTGQRVLERVGNDGVPLKEALVSEGKKGIDTVLEKGGLPKQFGSGGRMVNSITNALDFFRIPPTNVSVSSSKVFELLPSNP</sequence>
<reference evidence="2 3" key="1">
    <citation type="submission" date="2024-10" db="EMBL/GenBank/DDBJ databases">
        <authorList>
            <person name="Kim D."/>
        </authorList>
    </citation>
    <scope>NUCLEOTIDE SEQUENCE [LARGE SCALE GENOMIC DNA]</scope>
    <source>
        <strain evidence="2">BH-2024</strain>
    </source>
</reference>
<protein>
    <submittedName>
        <fullName evidence="2">Uncharacterized protein</fullName>
    </submittedName>
</protein>
<evidence type="ECO:0000313" key="2">
    <source>
        <dbReference type="EMBL" id="KAL3097562.1"/>
    </source>
</evidence>
<dbReference type="PRINTS" id="PR01217">
    <property type="entry name" value="PRICHEXTENSN"/>
</dbReference>
<feature type="compositionally biased region" description="Pro residues" evidence="1">
    <location>
        <begin position="396"/>
        <end position="411"/>
    </location>
</feature>
<evidence type="ECO:0000313" key="3">
    <source>
        <dbReference type="Proteomes" id="UP001620626"/>
    </source>
</evidence>
<feature type="compositionally biased region" description="Pro residues" evidence="1">
    <location>
        <begin position="368"/>
        <end position="377"/>
    </location>
</feature>
<name>A0ABD2K3U7_9BILA</name>
<proteinExistence type="predicted"/>
<comment type="caution">
    <text evidence="2">The sequence shown here is derived from an EMBL/GenBank/DDBJ whole genome shotgun (WGS) entry which is preliminary data.</text>
</comment>
<gene>
    <name evidence="2" type="ORF">niasHT_023362</name>
</gene>
<evidence type="ECO:0000256" key="1">
    <source>
        <dbReference type="SAM" id="MobiDB-lite"/>
    </source>
</evidence>
<organism evidence="2 3">
    <name type="scientific">Heterodera trifolii</name>
    <dbReference type="NCBI Taxonomy" id="157864"/>
    <lineage>
        <taxon>Eukaryota</taxon>
        <taxon>Metazoa</taxon>
        <taxon>Ecdysozoa</taxon>
        <taxon>Nematoda</taxon>
        <taxon>Chromadorea</taxon>
        <taxon>Rhabditida</taxon>
        <taxon>Tylenchina</taxon>
        <taxon>Tylenchomorpha</taxon>
        <taxon>Tylenchoidea</taxon>
        <taxon>Heteroderidae</taxon>
        <taxon>Heteroderinae</taxon>
        <taxon>Heterodera</taxon>
    </lineage>
</organism>